<dbReference type="RefSeq" id="WP_088234894.1">
    <property type="nucleotide sequence ID" value="NZ_JALDAV010000002.1"/>
</dbReference>
<feature type="domain" description="DUF4123" evidence="1">
    <location>
        <begin position="24"/>
        <end position="136"/>
    </location>
</feature>
<dbReference type="Proteomes" id="UP000196842">
    <property type="component" value="Chromosome I"/>
</dbReference>
<evidence type="ECO:0000313" key="3">
    <source>
        <dbReference type="Proteomes" id="UP000196842"/>
    </source>
</evidence>
<dbReference type="Pfam" id="PF13503">
    <property type="entry name" value="DUF4123"/>
    <property type="match status" value="1"/>
</dbReference>
<reference evidence="2 3" key="1">
    <citation type="submission" date="2017-05" db="EMBL/GenBank/DDBJ databases">
        <authorList>
            <person name="Song R."/>
            <person name="Chenine A.L."/>
            <person name="Ruprecht R.M."/>
        </authorList>
    </citation>
    <scope>NUCLEOTIDE SEQUENCE [LARGE SCALE GENOMIC DNA]</scope>
    <source>
        <strain evidence="2 3">CFBP 1590</strain>
    </source>
</reference>
<evidence type="ECO:0000313" key="2">
    <source>
        <dbReference type="EMBL" id="SMS09492.1"/>
    </source>
</evidence>
<dbReference type="KEGG" id="pvd:CFBP1590__1906"/>
<dbReference type="EMBL" id="LT855380">
    <property type="protein sequence ID" value="SMS09492.1"/>
    <property type="molecule type" value="Genomic_DNA"/>
</dbReference>
<name>A0A1Y6JKY0_PSEVI</name>
<evidence type="ECO:0000259" key="1">
    <source>
        <dbReference type="Pfam" id="PF13503"/>
    </source>
</evidence>
<gene>
    <name evidence="2" type="ORF">CFBP1590__1906</name>
</gene>
<sequence>MHGIERPLSEHLPRDLPWRGTVALLLDGVSVDKLPQQLYTWSEAPDYQPLYLGTRWSGLTDISPCLVRLNSERDPICQQFLAHADEEWGYLVFSDQPWQTVLDHFRWLICVTHPQGQQVLLRLADPAVAHALLDQSMQRGDATLFGPCSHVLTADAALRCWHNHRRPAKAPVTSHVEPYRLSESQVTLLDEVNFRSVVIRLDRHMREYFPAFQVHLDALDRWKYLYTLASNAYERGFGSELEITLYANIHGFLGPHAMTEHPDLDTLLETPSTLSPTQRIEHVASIARERAESLQGSHG</sequence>
<accession>A0A1Y6JKY0</accession>
<dbReference type="GeneID" id="47763572"/>
<protein>
    <recommendedName>
        <fullName evidence="1">DUF4123 domain-containing protein</fullName>
    </recommendedName>
</protein>
<proteinExistence type="predicted"/>
<organism evidence="2 3">
    <name type="scientific">Pseudomonas viridiflava</name>
    <name type="common">Phytomonas viridiflava</name>
    <dbReference type="NCBI Taxonomy" id="33069"/>
    <lineage>
        <taxon>Bacteria</taxon>
        <taxon>Pseudomonadati</taxon>
        <taxon>Pseudomonadota</taxon>
        <taxon>Gammaproteobacteria</taxon>
        <taxon>Pseudomonadales</taxon>
        <taxon>Pseudomonadaceae</taxon>
        <taxon>Pseudomonas</taxon>
    </lineage>
</organism>
<dbReference type="AlphaFoldDB" id="A0A1Y6JKY0"/>
<dbReference type="InterPro" id="IPR025391">
    <property type="entry name" value="DUF4123"/>
</dbReference>